<feature type="domain" description="Amidohydrolase-related" evidence="11">
    <location>
        <begin position="50"/>
        <end position="375"/>
    </location>
</feature>
<dbReference type="Gene3D" id="3.20.20.140">
    <property type="entry name" value="Metal-dependent hydrolases"/>
    <property type="match status" value="1"/>
</dbReference>
<comment type="caution">
    <text evidence="12">The sequence shown here is derived from an EMBL/GenBank/DDBJ whole genome shotgun (WGS) entry which is preliminary data.</text>
</comment>
<evidence type="ECO:0000313" key="13">
    <source>
        <dbReference type="Proteomes" id="UP000306477"/>
    </source>
</evidence>
<evidence type="ECO:0000256" key="2">
    <source>
        <dbReference type="ARBA" id="ARBA00005871"/>
    </source>
</evidence>
<comment type="pathway">
    <text evidence="1">Secondary metabolite metabolism; quinolate metabolism.</text>
</comment>
<dbReference type="SUPFAM" id="SSF51556">
    <property type="entry name" value="Metallo-dependent hydrolases"/>
    <property type="match status" value="1"/>
</dbReference>
<dbReference type="EC" id="4.1.1.45" evidence="4"/>
<keyword evidence="8" id="KW-0862">Zinc</keyword>
<evidence type="ECO:0000256" key="7">
    <source>
        <dbReference type="ARBA" id="ARBA00022793"/>
    </source>
</evidence>
<dbReference type="GO" id="GO:0046872">
    <property type="term" value="F:metal ion binding"/>
    <property type="evidence" value="ECO:0007669"/>
    <property type="project" value="UniProtKB-KW"/>
</dbReference>
<evidence type="ECO:0000256" key="4">
    <source>
        <dbReference type="ARBA" id="ARBA00012365"/>
    </source>
</evidence>
<dbReference type="GO" id="GO:0019748">
    <property type="term" value="P:secondary metabolic process"/>
    <property type="evidence" value="ECO:0007669"/>
    <property type="project" value="TreeGrafter"/>
</dbReference>
<dbReference type="PANTHER" id="PTHR21240:SF27">
    <property type="entry name" value="2-AMINO-3-CARBOXYMUCONATE-6-SEMIALDEHYDE DECARBOXYLASE"/>
    <property type="match status" value="1"/>
</dbReference>
<dbReference type="Proteomes" id="UP000306477">
    <property type="component" value="Unassembled WGS sequence"/>
</dbReference>
<dbReference type="InterPro" id="IPR032466">
    <property type="entry name" value="Metal_Hydrolase"/>
</dbReference>
<dbReference type="OrthoDB" id="9777673at2"/>
<comment type="similarity">
    <text evidence="2">Belongs to the metallo-dependent hydrolases superfamily. ACMSD family.</text>
</comment>
<keyword evidence="9" id="KW-0456">Lyase</keyword>
<dbReference type="AlphaFoldDB" id="A0A4S3PKG0"/>
<comment type="subunit">
    <text evidence="3">Monomer.</text>
</comment>
<dbReference type="EMBL" id="SLUB01000060">
    <property type="protein sequence ID" value="THE09889.1"/>
    <property type="molecule type" value="Genomic_DNA"/>
</dbReference>
<organism evidence="12 13">
    <name type="scientific">Bacillus timonensis</name>
    <dbReference type="NCBI Taxonomy" id="1033734"/>
    <lineage>
        <taxon>Bacteria</taxon>
        <taxon>Bacillati</taxon>
        <taxon>Bacillota</taxon>
        <taxon>Bacilli</taxon>
        <taxon>Bacillales</taxon>
        <taxon>Bacillaceae</taxon>
        <taxon>Bacillus</taxon>
    </lineage>
</organism>
<keyword evidence="12" id="KW-0378">Hydrolase</keyword>
<gene>
    <name evidence="12" type="ORF">E1I69_20795</name>
</gene>
<evidence type="ECO:0000259" key="11">
    <source>
        <dbReference type="Pfam" id="PF04909"/>
    </source>
</evidence>
<dbReference type="Pfam" id="PF04909">
    <property type="entry name" value="Amidohydro_2"/>
    <property type="match status" value="1"/>
</dbReference>
<accession>A0A4S3PKG0</accession>
<dbReference type="PANTHER" id="PTHR21240">
    <property type="entry name" value="2-AMINO-3-CARBOXYLMUCONATE-6-SEMIALDEHYDE DECARBOXYLASE"/>
    <property type="match status" value="1"/>
</dbReference>
<evidence type="ECO:0000256" key="9">
    <source>
        <dbReference type="ARBA" id="ARBA00023239"/>
    </source>
</evidence>
<evidence type="ECO:0000256" key="10">
    <source>
        <dbReference type="ARBA" id="ARBA00031120"/>
    </source>
</evidence>
<dbReference type="InterPro" id="IPR006680">
    <property type="entry name" value="Amidohydro-rel"/>
</dbReference>
<dbReference type="InterPro" id="IPR032465">
    <property type="entry name" value="ACMSD"/>
</dbReference>
<dbReference type="GO" id="GO:0005829">
    <property type="term" value="C:cytosol"/>
    <property type="evidence" value="ECO:0007669"/>
    <property type="project" value="TreeGrafter"/>
</dbReference>
<protein>
    <recommendedName>
        <fullName evidence="5">2-amino-3-carboxymuconate-6-semialdehyde decarboxylase</fullName>
        <ecNumber evidence="4">4.1.1.45</ecNumber>
    </recommendedName>
    <alternativeName>
        <fullName evidence="10">Picolinate carboxylase</fullName>
    </alternativeName>
</protein>
<evidence type="ECO:0000256" key="6">
    <source>
        <dbReference type="ARBA" id="ARBA00022723"/>
    </source>
</evidence>
<proteinExistence type="inferred from homology"/>
<dbReference type="GO" id="GO:0016787">
    <property type="term" value="F:hydrolase activity"/>
    <property type="evidence" value="ECO:0007669"/>
    <property type="project" value="UniProtKB-KW"/>
</dbReference>
<keyword evidence="7" id="KW-0210">Decarboxylase</keyword>
<evidence type="ECO:0000313" key="12">
    <source>
        <dbReference type="EMBL" id="THE09889.1"/>
    </source>
</evidence>
<reference evidence="12 13" key="1">
    <citation type="journal article" date="2019" name="Indoor Air">
        <title>Impacts of indoor surface finishes on bacterial viability.</title>
        <authorList>
            <person name="Hu J."/>
            <person name="Maamar S.B."/>
            <person name="Glawe A.J."/>
            <person name="Gottel N."/>
            <person name="Gilbert J.A."/>
            <person name="Hartmann E.M."/>
        </authorList>
    </citation>
    <scope>NUCLEOTIDE SEQUENCE [LARGE SCALE GENOMIC DNA]</scope>
    <source>
        <strain evidence="12 13">AF060A6</strain>
    </source>
</reference>
<name>A0A4S3PKG0_9BACI</name>
<evidence type="ECO:0000256" key="5">
    <source>
        <dbReference type="ARBA" id="ARBA00021214"/>
    </source>
</evidence>
<evidence type="ECO:0000256" key="8">
    <source>
        <dbReference type="ARBA" id="ARBA00022833"/>
    </source>
</evidence>
<keyword evidence="6" id="KW-0479">Metal-binding</keyword>
<dbReference type="GO" id="GO:0001760">
    <property type="term" value="F:aminocarboxymuconate-semialdehyde decarboxylase activity"/>
    <property type="evidence" value="ECO:0007669"/>
    <property type="project" value="UniProtKB-EC"/>
</dbReference>
<keyword evidence="13" id="KW-1185">Reference proteome</keyword>
<evidence type="ECO:0000256" key="1">
    <source>
        <dbReference type="ARBA" id="ARBA00005079"/>
    </source>
</evidence>
<sequence>MYWNSFTYFKNTVRNCVEKYFFDTPLTDQTVGKSTFIEGGFLALTKNLRVDFHTHIISEDFPDLAAKYADERFPTLHKTCSCGAEIKIQGKTFRKITDQTWDAEKRIKDMDKEGVDIQVLSPIPVTFTYWSDSQAGLELAKSQNDFITSVVKKYPDRFIGMGTVPLQDVKKAIAEMERAVNELGLKGIQIGSNVNGLNLDDDSLYPFFEAAAEMNVPLFVHPWATLGQERLQRFNSMYTVGMPSETALAAGSIIMSGMLDKLPELKICFAHGGGSLPYILPRMDKGWEVWPDTRNTEKPPSYYAKKLYYDSLVYDSDNLKFMIERFGTKQIIAGSDYPFLLREKPVGKVIDSLGDISEEDAKLMLGQNALDFLGLNELIKT</sequence>
<evidence type="ECO:0000256" key="3">
    <source>
        <dbReference type="ARBA" id="ARBA00011245"/>
    </source>
</evidence>